<evidence type="ECO:0000313" key="2">
    <source>
        <dbReference type="Proteomes" id="UP000306552"/>
    </source>
</evidence>
<sequence>MKLSFAQKYEFGYVSYKVNYKNNDKAVLGIATAVVAIARNISGLNKVTTKKRPTGSSFWKLTL</sequence>
<accession>A0A4U5TS31</accession>
<dbReference type="Proteomes" id="UP000306552">
    <property type="component" value="Unassembled WGS sequence"/>
</dbReference>
<name>A0A4U5TS31_9FLAO</name>
<gene>
    <name evidence="1" type="ORF">FCN74_09400</name>
</gene>
<comment type="caution">
    <text evidence="1">The sequence shown here is derived from an EMBL/GenBank/DDBJ whole genome shotgun (WGS) entry which is preliminary data.</text>
</comment>
<dbReference type="RefSeq" id="WP_171047157.1">
    <property type="nucleotide sequence ID" value="NZ_SWMU01000003.1"/>
</dbReference>
<organism evidence="1 2">
    <name type="scientific">Mesohalobacter halotolerans</name>
    <dbReference type="NCBI Taxonomy" id="1883405"/>
    <lineage>
        <taxon>Bacteria</taxon>
        <taxon>Pseudomonadati</taxon>
        <taxon>Bacteroidota</taxon>
        <taxon>Flavobacteriia</taxon>
        <taxon>Flavobacteriales</taxon>
        <taxon>Flavobacteriaceae</taxon>
        <taxon>Mesohalobacter</taxon>
    </lineage>
</organism>
<dbReference type="EMBL" id="SWMU01000003">
    <property type="protein sequence ID" value="TKS56214.1"/>
    <property type="molecule type" value="Genomic_DNA"/>
</dbReference>
<protein>
    <submittedName>
        <fullName evidence="1">Uncharacterized protein</fullName>
    </submittedName>
</protein>
<reference evidence="1 2" key="1">
    <citation type="submission" date="2019-04" db="EMBL/GenBank/DDBJ databases">
        <title>Psychroflexus halotolerans sp. nov., isolated from a marine solar saltern.</title>
        <authorList>
            <person name="Feng X."/>
        </authorList>
    </citation>
    <scope>NUCLEOTIDE SEQUENCE [LARGE SCALE GENOMIC DNA]</scope>
    <source>
        <strain evidence="1 2">WDS2C27</strain>
    </source>
</reference>
<proteinExistence type="predicted"/>
<dbReference type="AlphaFoldDB" id="A0A4U5TS31"/>
<evidence type="ECO:0000313" key="1">
    <source>
        <dbReference type="EMBL" id="TKS56214.1"/>
    </source>
</evidence>
<keyword evidence="2" id="KW-1185">Reference proteome</keyword>